<evidence type="ECO:0008006" key="5">
    <source>
        <dbReference type="Google" id="ProtNLM"/>
    </source>
</evidence>
<comment type="caution">
    <text evidence="3">The sequence shown here is derived from an EMBL/GenBank/DDBJ whole genome shotgun (WGS) entry which is preliminary data.</text>
</comment>
<name>A0A413Z8A6_9FIRM</name>
<evidence type="ECO:0000259" key="1">
    <source>
        <dbReference type="Pfam" id="PF00041"/>
    </source>
</evidence>
<evidence type="ECO:0000313" key="3">
    <source>
        <dbReference type="EMBL" id="RHC17834.1"/>
    </source>
</evidence>
<dbReference type="SUPFAM" id="SSF49265">
    <property type="entry name" value="Fibronectin type III"/>
    <property type="match status" value="1"/>
</dbReference>
<dbReference type="InterPro" id="IPR013783">
    <property type="entry name" value="Ig-like_fold"/>
</dbReference>
<dbReference type="Gene3D" id="3.10.620.30">
    <property type="match status" value="1"/>
</dbReference>
<evidence type="ECO:0000313" key="4">
    <source>
        <dbReference type="Proteomes" id="UP000283513"/>
    </source>
</evidence>
<dbReference type="Proteomes" id="UP000283513">
    <property type="component" value="Unassembled WGS sequence"/>
</dbReference>
<accession>A0A413Z8A6</accession>
<organism evidence="3 4">
    <name type="scientific">Roseburia intestinalis</name>
    <dbReference type="NCBI Taxonomy" id="166486"/>
    <lineage>
        <taxon>Bacteria</taxon>
        <taxon>Bacillati</taxon>
        <taxon>Bacillota</taxon>
        <taxon>Clostridia</taxon>
        <taxon>Lachnospirales</taxon>
        <taxon>Lachnospiraceae</taxon>
        <taxon>Roseburia</taxon>
    </lineage>
</organism>
<dbReference type="EMBL" id="QSHO01000005">
    <property type="protein sequence ID" value="RHC17834.1"/>
    <property type="molecule type" value="Genomic_DNA"/>
</dbReference>
<dbReference type="Pfam" id="PF13287">
    <property type="entry name" value="Fn3_assoc"/>
    <property type="match status" value="1"/>
</dbReference>
<dbReference type="AlphaFoldDB" id="A0A413Z8A6"/>
<gene>
    <name evidence="3" type="ORF">DW856_06725</name>
</gene>
<sequence length="800" mass="89337">MHMKRTKFKTGILAVVFCSLTFLFSGDGNSIYADEILTDTELPVGRFSFEEKTEEADDEDYESVEEDDVAEQSLLRMTGISADDWEKYGSDYFYEQLSDEEKKYWDDLDAICEKYLTTETDAVTTNTGTYRMKAISGSTLEKEKQKKVLRMFRYSKPQYYFLNATIYTITYSDKKVSMIFGIYPAFGKGADRMEETEKVKAQVDTWQKQIDECSTEDEKVQTIHDLIIQKVEYNHDLVNSDFATENTEYSQSVYSVLCTNKTVCAGYAQTFEMMCNGTGIDTVAVTSFDHEWNKIKLENNWYNVDCTWDDNGSDNVGYIYFLRNDDYYDTSSSYSKKHHAEESYWEGYLPATEMDSVGSPWISVNENASGSKIGMSCYNKEAEIYYTTDKSNPVTSGTRMLYQSDFLWNSSEYPVIKAAAMEDGKHNSAVVTKCLHNYNASILADAACEKAGTREYTCTICGNGYMEEILATGHTVEIDPEVAAACETAGITEGSHCRVCGKVLVEQTVIPATGHTPVTDDAVAAACETTGLTEGSHCSVCEKVLTEQTVIPAAGHVPVTDAAVEAACETTGLTEGNHCSVCGKVLTAQNVIPATGHQWNEYKESGKIKRKCSVCGKTETVGTYLDVKKIQLSKTTYAYDGKAHMPTIKVTNTAGKKLKEGTDYKVKKPSGRKNAGIYTVTIVMKGKYSGKYQKTFQIVPKGTVISGVKAKKKAFTVSWKKQAKQTSGYQIQYAVDAKFKKSVVTKNVNNTKKVKLDVSKLKAKKKYYIRIRTYKTVKVNGKSKKIYSGWSKVKAVTTKK</sequence>
<proteinExistence type="predicted"/>
<reference evidence="3 4" key="1">
    <citation type="submission" date="2018-08" db="EMBL/GenBank/DDBJ databases">
        <title>A genome reference for cultivated species of the human gut microbiota.</title>
        <authorList>
            <person name="Zou Y."/>
            <person name="Xue W."/>
            <person name="Luo G."/>
        </authorList>
    </citation>
    <scope>NUCLEOTIDE SEQUENCE [LARGE SCALE GENOMIC DNA]</scope>
    <source>
        <strain evidence="3 4">AM37-1AC</strain>
    </source>
</reference>
<dbReference type="Pfam" id="PF00041">
    <property type="entry name" value="fn3"/>
    <property type="match status" value="1"/>
</dbReference>
<dbReference type="InterPro" id="IPR038765">
    <property type="entry name" value="Papain-like_cys_pep_sf"/>
</dbReference>
<dbReference type="InterPro" id="IPR036116">
    <property type="entry name" value="FN3_sf"/>
</dbReference>
<feature type="domain" description="Fibronectin type-III" evidence="1">
    <location>
        <begin position="711"/>
        <end position="785"/>
    </location>
</feature>
<dbReference type="Gene3D" id="2.60.40.10">
    <property type="entry name" value="Immunoglobulins"/>
    <property type="match status" value="1"/>
</dbReference>
<dbReference type="SUPFAM" id="SSF54001">
    <property type="entry name" value="Cysteine proteinases"/>
    <property type="match status" value="1"/>
</dbReference>
<dbReference type="InterPro" id="IPR003961">
    <property type="entry name" value="FN3_dom"/>
</dbReference>
<dbReference type="InterPro" id="IPR002931">
    <property type="entry name" value="Transglutaminase-like"/>
</dbReference>
<dbReference type="InterPro" id="IPR026876">
    <property type="entry name" value="Fn3_assoc_repeat"/>
</dbReference>
<dbReference type="Pfam" id="PF01841">
    <property type="entry name" value="Transglut_core"/>
    <property type="match status" value="1"/>
</dbReference>
<evidence type="ECO:0000259" key="2">
    <source>
        <dbReference type="Pfam" id="PF01841"/>
    </source>
</evidence>
<protein>
    <recommendedName>
        <fullName evidence="5">Fibronectin type-III domain-containing protein</fullName>
    </recommendedName>
</protein>
<feature type="domain" description="Transglutaminase-like" evidence="2">
    <location>
        <begin position="207"/>
        <end position="306"/>
    </location>
</feature>